<comment type="caution">
    <text evidence="2">The sequence shown here is derived from an EMBL/GenBank/DDBJ whole genome shotgun (WGS) entry which is preliminary data.</text>
</comment>
<name>A0A7K6ZQW7_9AVES</name>
<dbReference type="EMBL" id="VZSG01000215">
    <property type="protein sequence ID" value="NWX86390.1"/>
    <property type="molecule type" value="Genomic_DNA"/>
</dbReference>
<proteinExistence type="predicted"/>
<feature type="non-terminal residue" evidence="2">
    <location>
        <position position="1"/>
    </location>
</feature>
<feature type="coiled-coil region" evidence="1">
    <location>
        <begin position="132"/>
        <end position="166"/>
    </location>
</feature>
<sequence>AQHQQVKIQSLDSEEFLSEEHQNEQWKSKRKSLKTLAECTRPTEPHLEQEMVSNFELQKECNMSKNLLERAMKKLRVYERQERECQLIFQDEIEGMCSRKGSEVSRLRTKVFELSHCLEVEQKNSRHLEKSNEGLHQDLTLLRGNLEKLRKRKRQLEEEVVFLRCQLNAKMMDHRQREQYKRESEQRAGQELQQKLQEVNLFLHTQAAAHDRIAQVRAATQASIVDRLQQRIRDLEQELSLTK</sequence>
<organism evidence="2 3">
    <name type="scientific">Nothoprocta pentlandii</name>
    <dbReference type="NCBI Taxonomy" id="2585814"/>
    <lineage>
        <taxon>Eukaryota</taxon>
        <taxon>Metazoa</taxon>
        <taxon>Chordata</taxon>
        <taxon>Craniata</taxon>
        <taxon>Vertebrata</taxon>
        <taxon>Euteleostomi</taxon>
        <taxon>Archelosauria</taxon>
        <taxon>Archosauria</taxon>
        <taxon>Dinosauria</taxon>
        <taxon>Saurischia</taxon>
        <taxon>Theropoda</taxon>
        <taxon>Coelurosauria</taxon>
        <taxon>Aves</taxon>
        <taxon>Palaeognathae</taxon>
        <taxon>Tinamiformes</taxon>
        <taxon>Tinamidae</taxon>
        <taxon>Nothoprocta</taxon>
    </lineage>
</organism>
<accession>A0A7K6ZQW7</accession>
<gene>
    <name evidence="2" type="primary">Ankrd26_0</name>
    <name evidence="2" type="ORF">NOTPEN_R14270</name>
</gene>
<feature type="non-terminal residue" evidence="2">
    <location>
        <position position="243"/>
    </location>
</feature>
<evidence type="ECO:0000313" key="3">
    <source>
        <dbReference type="Proteomes" id="UP000538817"/>
    </source>
</evidence>
<evidence type="ECO:0000313" key="2">
    <source>
        <dbReference type="EMBL" id="NWX86390.1"/>
    </source>
</evidence>
<dbReference type="AlphaFoldDB" id="A0A7K6ZQW7"/>
<dbReference type="Proteomes" id="UP000538817">
    <property type="component" value="Unassembled WGS sequence"/>
</dbReference>
<keyword evidence="3" id="KW-1185">Reference proteome</keyword>
<protein>
    <submittedName>
        <fullName evidence="2">ANR26 protein</fullName>
    </submittedName>
</protein>
<evidence type="ECO:0000256" key="1">
    <source>
        <dbReference type="SAM" id="Coils"/>
    </source>
</evidence>
<keyword evidence="1" id="KW-0175">Coiled coil</keyword>
<reference evidence="2 3" key="1">
    <citation type="submission" date="2019-09" db="EMBL/GenBank/DDBJ databases">
        <title>Bird 10,000 Genomes (B10K) Project - Family phase.</title>
        <authorList>
            <person name="Zhang G."/>
        </authorList>
    </citation>
    <scope>NUCLEOTIDE SEQUENCE [LARGE SCALE GENOMIC DNA]</scope>
    <source>
        <strain evidence="2">B10K-MSB-04</strain>
    </source>
</reference>